<dbReference type="SMART" id="SM00347">
    <property type="entry name" value="HTH_MARR"/>
    <property type="match status" value="1"/>
</dbReference>
<sequence length="157" mass="18044">MNFYQELGPLVLGTRLKRLSDYFLSEINKVYSDLEIPFEASWFGVFYLLDKHGSLSIYEIADTLDVSHSAISQLIKTLQEKKLVILTPSSDDGRRKDIEFSTIGKSLLEKIKPVWSALSQTMNTFLEESEVLQKLIKIEDRFGEIPLNERIKSKLNV</sequence>
<dbReference type="GO" id="GO:0003700">
    <property type="term" value="F:DNA-binding transcription factor activity"/>
    <property type="evidence" value="ECO:0007669"/>
    <property type="project" value="InterPro"/>
</dbReference>
<dbReference type="InterPro" id="IPR036388">
    <property type="entry name" value="WH-like_DNA-bd_sf"/>
</dbReference>
<gene>
    <name evidence="2" type="ORF">EGI31_08530</name>
</gene>
<dbReference type="Proteomes" id="UP001204144">
    <property type="component" value="Unassembled WGS sequence"/>
</dbReference>
<dbReference type="PANTHER" id="PTHR33164:SF43">
    <property type="entry name" value="HTH-TYPE TRANSCRIPTIONAL REPRESSOR YETL"/>
    <property type="match status" value="1"/>
</dbReference>
<dbReference type="PANTHER" id="PTHR33164">
    <property type="entry name" value="TRANSCRIPTIONAL REGULATOR, MARR FAMILY"/>
    <property type="match status" value="1"/>
</dbReference>
<dbReference type="InterPro" id="IPR036390">
    <property type="entry name" value="WH_DNA-bd_sf"/>
</dbReference>
<dbReference type="EMBL" id="RJUF01000018">
    <property type="protein sequence ID" value="MCP9762999.1"/>
    <property type="molecule type" value="Genomic_DNA"/>
</dbReference>
<keyword evidence="3" id="KW-1185">Reference proteome</keyword>
<dbReference type="InterPro" id="IPR039422">
    <property type="entry name" value="MarR/SlyA-like"/>
</dbReference>
<dbReference type="Pfam" id="PF12802">
    <property type="entry name" value="MarR_2"/>
    <property type="match status" value="1"/>
</dbReference>
<feature type="domain" description="HTH marR-type" evidence="1">
    <location>
        <begin position="31"/>
        <end position="131"/>
    </location>
</feature>
<evidence type="ECO:0000259" key="1">
    <source>
        <dbReference type="SMART" id="SM00347"/>
    </source>
</evidence>
<comment type="caution">
    <text evidence="2">The sequence shown here is derived from an EMBL/GenBank/DDBJ whole genome shotgun (WGS) entry which is preliminary data.</text>
</comment>
<protein>
    <submittedName>
        <fullName evidence="2">MarR family transcriptional regulator</fullName>
    </submittedName>
</protein>
<reference evidence="2 3" key="1">
    <citation type="submission" date="2018-11" db="EMBL/GenBank/DDBJ databases">
        <title>Novel bacteria species description.</title>
        <authorList>
            <person name="Han J.-H."/>
        </authorList>
    </citation>
    <scope>NUCLEOTIDE SEQUENCE [LARGE SCALE GENOMIC DNA]</scope>
    <source>
        <strain evidence="2 3">KCTC23259</strain>
    </source>
</reference>
<dbReference type="Gene3D" id="1.10.10.10">
    <property type="entry name" value="Winged helix-like DNA-binding domain superfamily/Winged helix DNA-binding domain"/>
    <property type="match status" value="1"/>
</dbReference>
<accession>A0AAE3KSU8</accession>
<dbReference type="RefSeq" id="WP_255036781.1">
    <property type="nucleotide sequence ID" value="NZ_RJUF01000018.1"/>
</dbReference>
<dbReference type="InterPro" id="IPR000835">
    <property type="entry name" value="HTH_MarR-typ"/>
</dbReference>
<evidence type="ECO:0000313" key="3">
    <source>
        <dbReference type="Proteomes" id="UP001204144"/>
    </source>
</evidence>
<dbReference type="GO" id="GO:0006950">
    <property type="term" value="P:response to stress"/>
    <property type="evidence" value="ECO:0007669"/>
    <property type="project" value="TreeGrafter"/>
</dbReference>
<name>A0AAE3KSU8_9BACT</name>
<proteinExistence type="predicted"/>
<organism evidence="2 3">
    <name type="scientific">Lacihabitans soyangensis</name>
    <dbReference type="NCBI Taxonomy" id="869394"/>
    <lineage>
        <taxon>Bacteria</taxon>
        <taxon>Pseudomonadati</taxon>
        <taxon>Bacteroidota</taxon>
        <taxon>Cytophagia</taxon>
        <taxon>Cytophagales</taxon>
        <taxon>Leadbetterellaceae</taxon>
        <taxon>Lacihabitans</taxon>
    </lineage>
</organism>
<dbReference type="AlphaFoldDB" id="A0AAE3KSU8"/>
<evidence type="ECO:0000313" key="2">
    <source>
        <dbReference type="EMBL" id="MCP9762999.1"/>
    </source>
</evidence>
<dbReference type="SUPFAM" id="SSF46785">
    <property type="entry name" value="Winged helix' DNA-binding domain"/>
    <property type="match status" value="1"/>
</dbReference>